<comment type="cofactor">
    <cofactor evidence="9">
        <name>Zn(2+)</name>
        <dbReference type="ChEBI" id="CHEBI:29105"/>
    </cofactor>
    <text evidence="9">Binds 1 zinc ion per subunit.</text>
</comment>
<keyword evidence="3 9" id="KW-0479">Metal-binding</keyword>
<dbReference type="PANTHER" id="PTHR43126">
    <property type="entry name" value="D-ALANYL-D-ALANINE DIPEPTIDASE"/>
    <property type="match status" value="1"/>
</dbReference>
<proteinExistence type="inferred from homology"/>
<dbReference type="EC" id="3.4.13.22" evidence="9"/>
<keyword evidence="12" id="KW-1185">Reference proteome</keyword>
<dbReference type="SUPFAM" id="SSF55166">
    <property type="entry name" value="Hedgehog/DD-peptidase"/>
    <property type="match status" value="1"/>
</dbReference>
<organism evidence="11 12">
    <name type="scientific">Algoriphagus aestuariicola</name>
    <dbReference type="NCBI Taxonomy" id="1852016"/>
    <lineage>
        <taxon>Bacteria</taxon>
        <taxon>Pseudomonadati</taxon>
        <taxon>Bacteroidota</taxon>
        <taxon>Cytophagia</taxon>
        <taxon>Cytophagales</taxon>
        <taxon>Cyclobacteriaceae</taxon>
        <taxon>Algoriphagus</taxon>
    </lineage>
</organism>
<dbReference type="PANTHER" id="PTHR43126:SF1">
    <property type="entry name" value="D-ALANYL-D-ALANINE DIPEPTIDASE"/>
    <property type="match status" value="1"/>
</dbReference>
<comment type="caution">
    <text evidence="11">The sequence shown here is derived from an EMBL/GenBank/DDBJ whole genome shotgun (WGS) entry which is preliminary data.</text>
</comment>
<sequence>MIRAIFSAFFMLICLRFAEAQSSNPFGLPLTTNLEDYRKLVAEDPDNEFVKLLEYAPSLVLDIKYASKANVFYTQLYPRPIGLTRRPVAKALAKAQEEFNQQGLSLKIYDAYRPYAITVKMFDILPDTVYMGLPWQGSKHNRGVALDLTLVELLTGEELKMPTQFDALVYASHLEFAKLPEEVVANRELLKKVMKKYGFTVDPVEWWHYNYLGERNFDLMDIPIDMMEEEVSK</sequence>
<dbReference type="EMBL" id="JAFKCW010000002">
    <property type="protein sequence ID" value="MBN7801543.1"/>
    <property type="molecule type" value="Genomic_DNA"/>
</dbReference>
<reference evidence="11 12" key="1">
    <citation type="submission" date="2021-03" db="EMBL/GenBank/DDBJ databases">
        <title>novel species isolated from a fishpond in China.</title>
        <authorList>
            <person name="Lu H."/>
            <person name="Cai Z."/>
        </authorList>
    </citation>
    <scope>NUCLEOTIDE SEQUENCE [LARGE SCALE GENOMIC DNA]</scope>
    <source>
        <strain evidence="11 12">JCM 31546</strain>
    </source>
</reference>
<keyword evidence="7 9" id="KW-0482">Metalloprotease</keyword>
<dbReference type="Proteomes" id="UP000664698">
    <property type="component" value="Unassembled WGS sequence"/>
</dbReference>
<evidence type="ECO:0000256" key="8">
    <source>
        <dbReference type="ARBA" id="ARBA00023316"/>
    </source>
</evidence>
<evidence type="ECO:0000256" key="4">
    <source>
        <dbReference type="ARBA" id="ARBA00022801"/>
    </source>
</evidence>
<evidence type="ECO:0000256" key="7">
    <source>
        <dbReference type="ARBA" id="ARBA00023049"/>
    </source>
</evidence>
<keyword evidence="10" id="KW-0732">Signal</keyword>
<evidence type="ECO:0000256" key="1">
    <source>
        <dbReference type="ARBA" id="ARBA00001362"/>
    </source>
</evidence>
<evidence type="ECO:0000256" key="6">
    <source>
        <dbReference type="ARBA" id="ARBA00022997"/>
    </source>
</evidence>
<feature type="active site" description="Proton donor/acceptor" evidence="9">
    <location>
        <position position="205"/>
    </location>
</feature>
<evidence type="ECO:0000256" key="10">
    <source>
        <dbReference type="SAM" id="SignalP"/>
    </source>
</evidence>
<evidence type="ECO:0000256" key="3">
    <source>
        <dbReference type="ARBA" id="ARBA00022723"/>
    </source>
</evidence>
<evidence type="ECO:0000313" key="12">
    <source>
        <dbReference type="Proteomes" id="UP000664698"/>
    </source>
</evidence>
<name>A0ABS3BQI3_9BACT</name>
<comment type="similarity">
    <text evidence="9">Belongs to the peptidase M15D family.</text>
</comment>
<comment type="function">
    <text evidence="9">Catalyzes hydrolysis of the D-alanyl-D-alanine dipeptide.</text>
</comment>
<keyword evidence="6 9" id="KW-0224">Dipeptidase</keyword>
<gene>
    <name evidence="11" type="ORF">J0A67_11765</name>
</gene>
<evidence type="ECO:0000256" key="5">
    <source>
        <dbReference type="ARBA" id="ARBA00022833"/>
    </source>
</evidence>
<evidence type="ECO:0000313" key="11">
    <source>
        <dbReference type="EMBL" id="MBN7801543.1"/>
    </source>
</evidence>
<feature type="site" description="Transition state stabilizer" evidence="9">
    <location>
        <position position="113"/>
    </location>
</feature>
<dbReference type="InterPro" id="IPR000755">
    <property type="entry name" value="A_A_dipeptidase"/>
</dbReference>
<evidence type="ECO:0000256" key="2">
    <source>
        <dbReference type="ARBA" id="ARBA00022670"/>
    </source>
</evidence>
<comment type="catalytic activity">
    <reaction evidence="1 9">
        <text>D-alanyl-D-alanine + H2O = 2 D-alanine</text>
        <dbReference type="Rhea" id="RHEA:20661"/>
        <dbReference type="ChEBI" id="CHEBI:15377"/>
        <dbReference type="ChEBI" id="CHEBI:57416"/>
        <dbReference type="ChEBI" id="CHEBI:57822"/>
        <dbReference type="EC" id="3.4.13.22"/>
    </reaction>
</comment>
<accession>A0ABS3BQI3</accession>
<keyword evidence="4 9" id="KW-0378">Hydrolase</keyword>
<keyword evidence="8" id="KW-0961">Cell wall biogenesis/degradation</keyword>
<dbReference type="Gene3D" id="3.30.1380.10">
    <property type="match status" value="1"/>
</dbReference>
<keyword evidence="5 9" id="KW-0862">Zinc</keyword>
<evidence type="ECO:0000256" key="9">
    <source>
        <dbReference type="HAMAP-Rule" id="MF_01924"/>
    </source>
</evidence>
<dbReference type="CDD" id="cd14840">
    <property type="entry name" value="D-Ala-D-Ala_dipeptidase_Aad"/>
    <property type="match status" value="1"/>
</dbReference>
<dbReference type="Pfam" id="PF01427">
    <property type="entry name" value="Peptidase_M15"/>
    <property type="match status" value="1"/>
</dbReference>
<dbReference type="RefSeq" id="WP_206569522.1">
    <property type="nucleotide sequence ID" value="NZ_JAFKCW010000002.1"/>
</dbReference>
<feature type="binding site" evidence="9">
    <location>
        <position position="140"/>
    </location>
    <ligand>
        <name>Zn(2+)</name>
        <dbReference type="ChEBI" id="CHEBI:29105"/>
        <note>catalytic</note>
    </ligand>
</feature>
<feature type="binding site" evidence="9">
    <location>
        <position position="208"/>
    </location>
    <ligand>
        <name>Zn(2+)</name>
        <dbReference type="ChEBI" id="CHEBI:29105"/>
        <note>catalytic</note>
    </ligand>
</feature>
<feature type="signal peptide" evidence="10">
    <location>
        <begin position="1"/>
        <end position="20"/>
    </location>
</feature>
<feature type="chain" id="PRO_5046424700" description="D-alanyl-D-alanine dipeptidase" evidence="10">
    <location>
        <begin position="21"/>
        <end position="233"/>
    </location>
</feature>
<feature type="binding site" evidence="9">
    <location>
        <position position="147"/>
    </location>
    <ligand>
        <name>Zn(2+)</name>
        <dbReference type="ChEBI" id="CHEBI:29105"/>
        <note>catalytic</note>
    </ligand>
</feature>
<dbReference type="InterPro" id="IPR009045">
    <property type="entry name" value="Zn_M74/Hedgehog-like"/>
</dbReference>
<keyword evidence="2 9" id="KW-0645">Protease</keyword>
<protein>
    <recommendedName>
        <fullName evidence="9">D-alanyl-D-alanine dipeptidase</fullName>
        <shortName evidence="9">D-Ala-D-Ala dipeptidase</shortName>
        <ecNumber evidence="9">3.4.13.22</ecNumber>
    </recommendedName>
</protein>
<dbReference type="HAMAP" id="MF_01924">
    <property type="entry name" value="A_A_dipeptidase"/>
    <property type="match status" value="1"/>
</dbReference>